<protein>
    <recommendedName>
        <fullName evidence="3">DUF2625 domain-containing protein</fullName>
    </recommendedName>
</protein>
<dbReference type="STRING" id="65499.SAMN04488000_1183"/>
<evidence type="ECO:0000313" key="2">
    <source>
        <dbReference type="Proteomes" id="UP000199503"/>
    </source>
</evidence>
<sequence>MTNTDELVDAQDAVWEWLAADLNCSLTRSTMLRPEPSAILLNTGGILLHDNWVRVYGGSGGGPDGIPCIAEVNGFHQPAGADRRPPAGLVVAHDVLGGVFARNGPEPRSHGRPGRPDEVIYFCPATLAWQTTGLDHDRWLDWLVNGGAAGHYREVLWPTWRSDTAELGPRQGMSVHPAPWSAEAEDGFALPVRRPVPLQEVLDGHVASCVRLSRPHSGALGTVEARAAHTLPAVRSGR</sequence>
<dbReference type="RefSeq" id="WP_177230065.1">
    <property type="nucleotide sequence ID" value="NZ_FOFV01000018.1"/>
</dbReference>
<evidence type="ECO:0008006" key="3">
    <source>
        <dbReference type="Google" id="ProtNLM"/>
    </source>
</evidence>
<proteinExistence type="predicted"/>
<keyword evidence="2" id="KW-1185">Reference proteome</keyword>
<evidence type="ECO:0000313" key="1">
    <source>
        <dbReference type="EMBL" id="SES19330.1"/>
    </source>
</evidence>
<dbReference type="EMBL" id="FOFV01000018">
    <property type="protein sequence ID" value="SES19330.1"/>
    <property type="molecule type" value="Genomic_DNA"/>
</dbReference>
<dbReference type="Pfam" id="PF10946">
    <property type="entry name" value="DUF2625"/>
    <property type="match status" value="1"/>
</dbReference>
<accession>A0A1H9VC01</accession>
<dbReference type="AlphaFoldDB" id="A0A1H9VC01"/>
<organism evidence="1 2">
    <name type="scientific">Lentzea albida</name>
    <dbReference type="NCBI Taxonomy" id="65499"/>
    <lineage>
        <taxon>Bacteria</taxon>
        <taxon>Bacillati</taxon>
        <taxon>Actinomycetota</taxon>
        <taxon>Actinomycetes</taxon>
        <taxon>Pseudonocardiales</taxon>
        <taxon>Pseudonocardiaceae</taxon>
        <taxon>Lentzea</taxon>
    </lineage>
</organism>
<dbReference type="Proteomes" id="UP000199503">
    <property type="component" value="Unassembled WGS sequence"/>
</dbReference>
<dbReference type="InterPro" id="IPR021239">
    <property type="entry name" value="DUF2625"/>
</dbReference>
<name>A0A1H9VC01_9PSEU</name>
<gene>
    <name evidence="1" type="ORF">SAMN04488000_1183</name>
</gene>
<reference evidence="2" key="1">
    <citation type="submission" date="2016-10" db="EMBL/GenBank/DDBJ databases">
        <authorList>
            <person name="Varghese N."/>
            <person name="Submissions S."/>
        </authorList>
    </citation>
    <scope>NUCLEOTIDE SEQUENCE [LARGE SCALE GENOMIC DNA]</scope>
    <source>
        <strain evidence="2">DSM 44437</strain>
    </source>
</reference>